<sequence>MKVPGVKSIVRHEGGSKGGTFKEHAHFHVWFESDVPITNQTVRNRLSKLPEFATHSGQNDWSFRNHDSLENWCAYVIKNSTYTVLLTHEILQKIIQETPKLEDLVVVRKGDTIEHVGAYNETPLASTQVQRKSRAERHKLRESLIDTWHWKVNAQFGIKDYSSAILKCKSRIIDWYSGWLDDRDGIRMIRFLMYTFGDDELREELTFKISRSWDNYV</sequence>
<organism evidence="1 2">
    <name type="scientific">Candidatus Magnetobacterium casense</name>
    <dbReference type="NCBI Taxonomy" id="1455061"/>
    <lineage>
        <taxon>Bacteria</taxon>
        <taxon>Pseudomonadati</taxon>
        <taxon>Nitrospirota</taxon>
        <taxon>Thermodesulfovibrionia</taxon>
        <taxon>Thermodesulfovibrionales</taxon>
        <taxon>Candidatus Magnetobacteriaceae</taxon>
        <taxon>Candidatus Magnetobacterium</taxon>
    </lineage>
</organism>
<evidence type="ECO:0000313" key="2">
    <source>
        <dbReference type="Proteomes" id="UP001196980"/>
    </source>
</evidence>
<evidence type="ECO:0008006" key="3">
    <source>
        <dbReference type="Google" id="ProtNLM"/>
    </source>
</evidence>
<protein>
    <recommendedName>
        <fullName evidence="3">Transposase</fullName>
    </recommendedName>
</protein>
<reference evidence="1 2" key="1">
    <citation type="journal article" date="2020" name="J Geophys Res Biogeosci">
        <title>Magnetotaxis as an Adaptation to Enable Bacterial Shuttling of Microbial Sulfur and Sulfur Cycling Across Aquatic Oxic#Anoxic Interfaces.</title>
        <authorList>
            <person name="Li J."/>
            <person name="Liu P."/>
            <person name="Wang J."/>
            <person name="Roberts A.P."/>
            <person name="Pan Y."/>
        </authorList>
    </citation>
    <scope>NUCLEOTIDE SEQUENCE [LARGE SCALE GENOMIC DNA]</scope>
    <source>
        <strain evidence="1 2">MYR-1_YQ</strain>
    </source>
</reference>
<name>A0ABS6S4P1_9BACT</name>
<comment type="caution">
    <text evidence="1">The sequence shown here is derived from an EMBL/GenBank/DDBJ whole genome shotgun (WGS) entry which is preliminary data.</text>
</comment>
<dbReference type="RefSeq" id="WP_218253999.1">
    <property type="nucleotide sequence ID" value="NZ_JABXWD010000563.1"/>
</dbReference>
<keyword evidence="2" id="KW-1185">Reference proteome</keyword>
<dbReference type="EMBL" id="JABXWD010000563">
    <property type="protein sequence ID" value="MBV6343383.1"/>
    <property type="molecule type" value="Genomic_DNA"/>
</dbReference>
<accession>A0ABS6S4P1</accession>
<evidence type="ECO:0000313" key="1">
    <source>
        <dbReference type="EMBL" id="MBV6343383.1"/>
    </source>
</evidence>
<gene>
    <name evidence="1" type="ORF">HWQ67_17545</name>
</gene>
<proteinExistence type="predicted"/>
<dbReference type="Proteomes" id="UP001196980">
    <property type="component" value="Unassembled WGS sequence"/>
</dbReference>